<dbReference type="InterPro" id="IPR027417">
    <property type="entry name" value="P-loop_NTPase"/>
</dbReference>
<organism evidence="1">
    <name type="scientific">Trichoderma harzianum</name>
    <name type="common">Hypocrea lixii</name>
    <dbReference type="NCBI Taxonomy" id="5544"/>
    <lineage>
        <taxon>Eukaryota</taxon>
        <taxon>Fungi</taxon>
        <taxon>Dikarya</taxon>
        <taxon>Ascomycota</taxon>
        <taxon>Pezizomycotina</taxon>
        <taxon>Sordariomycetes</taxon>
        <taxon>Hypocreomycetidae</taxon>
        <taxon>Hypocreales</taxon>
        <taxon>Hypocreaceae</taxon>
        <taxon>Trichoderma</taxon>
    </lineage>
</organism>
<dbReference type="Gene3D" id="3.40.50.300">
    <property type="entry name" value="P-loop containing nucleotide triphosphate hydrolases"/>
    <property type="match status" value="1"/>
</dbReference>
<sequence length="73" mass="8400">ILKHIADYLVASMKNQVLLHGVIFLEPITGNRLQGNEARRTRLFKSIIGDDIYNRVIIATTMWNQLQDRSYGV</sequence>
<dbReference type="AlphaFoldDB" id="H9BVB7"/>
<feature type="non-terminal residue" evidence="1">
    <location>
        <position position="73"/>
    </location>
</feature>
<dbReference type="EMBL" id="JQ080056">
    <property type="protein sequence ID" value="AFD53804.1"/>
    <property type="molecule type" value="mRNA"/>
</dbReference>
<protein>
    <submittedName>
        <fullName evidence="1">Uncharacterized protein</fullName>
    </submittedName>
</protein>
<evidence type="ECO:0000313" key="1">
    <source>
        <dbReference type="EMBL" id="AFD53804.1"/>
    </source>
</evidence>
<name>H9BVB7_TRIHA</name>
<feature type="non-terminal residue" evidence="1">
    <location>
        <position position="1"/>
    </location>
</feature>
<proteinExistence type="evidence at transcript level"/>
<accession>H9BVB7</accession>
<reference evidence="1" key="1">
    <citation type="submission" date="2011-11" db="EMBL/GenBank/DDBJ databases">
        <title>Differential display of genes from Trichoderma harzianum involved in polysaccharides degradation present in water hyacinth.</title>
        <authorList>
            <person name="Arana-Cuenca A."/>
            <person name="Anducho-Reyes M.A."/>
            <person name="Martinez-Jimenez A."/>
            <person name="Moss-Acosta C.L."/>
            <person name="Gonzalez-Becerra A.E."/>
            <person name="Tellez-Jurado A."/>
        </authorList>
    </citation>
    <scope>NUCLEOTIDE SEQUENCE</scope>
</reference>